<dbReference type="SUPFAM" id="SSF53448">
    <property type="entry name" value="Nucleotide-diphospho-sugar transferases"/>
    <property type="match status" value="1"/>
</dbReference>
<dbReference type="Proteomes" id="UP001054902">
    <property type="component" value="Unassembled WGS sequence"/>
</dbReference>
<feature type="compositionally biased region" description="Polar residues" evidence="1">
    <location>
        <begin position="1"/>
        <end position="10"/>
    </location>
</feature>
<keyword evidence="3" id="KW-1185">Reference proteome</keyword>
<dbReference type="EMBL" id="BLLK01000069">
    <property type="protein sequence ID" value="GFH59625.1"/>
    <property type="molecule type" value="Genomic_DNA"/>
</dbReference>
<name>A0AAD3DA63_9STRA</name>
<dbReference type="Gene3D" id="3.90.550.10">
    <property type="entry name" value="Spore Coat Polysaccharide Biosynthesis Protein SpsA, Chain A"/>
    <property type="match status" value="1"/>
</dbReference>
<dbReference type="InterPro" id="IPR029044">
    <property type="entry name" value="Nucleotide-diphossugar_trans"/>
</dbReference>
<feature type="region of interest" description="Disordered" evidence="1">
    <location>
        <begin position="1"/>
        <end position="33"/>
    </location>
</feature>
<protein>
    <submittedName>
        <fullName evidence="2">Uncharacterized protein</fullName>
    </submittedName>
</protein>
<reference evidence="2 3" key="1">
    <citation type="journal article" date="2021" name="Sci. Rep.">
        <title>The genome of the diatom Chaetoceros tenuissimus carries an ancient integrated fragment of an extant virus.</title>
        <authorList>
            <person name="Hongo Y."/>
            <person name="Kimura K."/>
            <person name="Takaki Y."/>
            <person name="Yoshida Y."/>
            <person name="Baba S."/>
            <person name="Kobayashi G."/>
            <person name="Nagasaki K."/>
            <person name="Hano T."/>
            <person name="Tomaru Y."/>
        </authorList>
    </citation>
    <scope>NUCLEOTIDE SEQUENCE [LARGE SCALE GENOMIC DNA]</scope>
    <source>
        <strain evidence="2 3">NIES-3715</strain>
    </source>
</reference>
<comment type="caution">
    <text evidence="2">The sequence shown here is derived from an EMBL/GenBank/DDBJ whole genome shotgun (WGS) entry which is preliminary data.</text>
</comment>
<dbReference type="AlphaFoldDB" id="A0AAD3DA63"/>
<evidence type="ECO:0000256" key="1">
    <source>
        <dbReference type="SAM" id="MobiDB-lite"/>
    </source>
</evidence>
<evidence type="ECO:0000313" key="3">
    <source>
        <dbReference type="Proteomes" id="UP001054902"/>
    </source>
</evidence>
<proteinExistence type="predicted"/>
<organism evidence="2 3">
    <name type="scientific">Chaetoceros tenuissimus</name>
    <dbReference type="NCBI Taxonomy" id="426638"/>
    <lineage>
        <taxon>Eukaryota</taxon>
        <taxon>Sar</taxon>
        <taxon>Stramenopiles</taxon>
        <taxon>Ochrophyta</taxon>
        <taxon>Bacillariophyta</taxon>
        <taxon>Coscinodiscophyceae</taxon>
        <taxon>Chaetocerotophycidae</taxon>
        <taxon>Chaetocerotales</taxon>
        <taxon>Chaetocerotaceae</taxon>
        <taxon>Chaetoceros</taxon>
    </lineage>
</organism>
<gene>
    <name evidence="2" type="ORF">CTEN210_16101</name>
</gene>
<accession>A0AAD3DA63</accession>
<sequence length="385" mass="43883">MGGVSLGNTEESIDGSDEGKELGLDNSSELGPDGIELEKVGELEGTNSTKSVIVTKVIGPSELKNLSQMLCMLSHFFNDSKQYDVIVFTTLPWEKQDQTFLKTVVHPTKLSIVLEGPPLLEQLSALNTTEQDFLLKRCGNATSIQNLTWAHHCHEEGSKVYKLGYGWQAEFRSYHIYTHPALQEYKYMMWLDSDAILSQTLDVDPIEDAIRKQAIVSFAAFPYGRTRNQRLIHKMKIVYNHSICNTFLNKQSGKLNGKGCSGDNINLAQIGGFHHVTDLDVFRKPIHQKFLREFVGDYKFSRKYDDQIAVTLVGLMEQYFAMKRNESKFLIHQRSTNVTLRIAHHCKFDNVDFAPCKAKRVYGKLLKEDNAENRKLKDRCGKYFL</sequence>
<evidence type="ECO:0000313" key="2">
    <source>
        <dbReference type="EMBL" id="GFH59625.1"/>
    </source>
</evidence>